<evidence type="ECO:0008006" key="3">
    <source>
        <dbReference type="Google" id="ProtNLM"/>
    </source>
</evidence>
<comment type="caution">
    <text evidence="1">The sequence shown here is derived from an EMBL/GenBank/DDBJ whole genome shotgun (WGS) entry which is preliminary data.</text>
</comment>
<evidence type="ECO:0000313" key="2">
    <source>
        <dbReference type="Proteomes" id="UP001145742"/>
    </source>
</evidence>
<proteinExistence type="predicted"/>
<dbReference type="Proteomes" id="UP001145742">
    <property type="component" value="Unassembled WGS sequence"/>
</dbReference>
<evidence type="ECO:0000313" key="1">
    <source>
        <dbReference type="EMBL" id="KAJ7427604.1"/>
    </source>
</evidence>
<dbReference type="SUPFAM" id="SSF89796">
    <property type="entry name" value="CoA-transferase family III (CaiB/BaiF)"/>
    <property type="match status" value="1"/>
</dbReference>
<name>A0ABQ9DT71_9PASS</name>
<accession>A0ABQ9DT71</accession>
<dbReference type="EMBL" id="WHWB01031903">
    <property type="protein sequence ID" value="KAJ7427604.1"/>
    <property type="molecule type" value="Genomic_DNA"/>
</dbReference>
<reference evidence="1" key="1">
    <citation type="submission" date="2019-10" db="EMBL/GenBank/DDBJ databases">
        <authorList>
            <person name="Soares A.E.R."/>
            <person name="Aleixo A."/>
            <person name="Schneider P."/>
            <person name="Miyaki C.Y."/>
            <person name="Schneider M.P."/>
            <person name="Mello C."/>
            <person name="Vasconcelos A.T.R."/>
        </authorList>
    </citation>
    <scope>NUCLEOTIDE SEQUENCE</scope>
    <source>
        <tissue evidence="1">Muscle</tissue>
    </source>
</reference>
<organism evidence="1 2">
    <name type="scientific">Willisornis vidua</name>
    <name type="common">Xingu scale-backed antbird</name>
    <dbReference type="NCBI Taxonomy" id="1566151"/>
    <lineage>
        <taxon>Eukaryota</taxon>
        <taxon>Metazoa</taxon>
        <taxon>Chordata</taxon>
        <taxon>Craniata</taxon>
        <taxon>Vertebrata</taxon>
        <taxon>Euteleostomi</taxon>
        <taxon>Archelosauria</taxon>
        <taxon>Archosauria</taxon>
        <taxon>Dinosauria</taxon>
        <taxon>Saurischia</taxon>
        <taxon>Theropoda</taxon>
        <taxon>Coelurosauria</taxon>
        <taxon>Aves</taxon>
        <taxon>Neognathae</taxon>
        <taxon>Neoaves</taxon>
        <taxon>Telluraves</taxon>
        <taxon>Australaves</taxon>
        <taxon>Passeriformes</taxon>
        <taxon>Thamnophilidae</taxon>
        <taxon>Willisornis</taxon>
    </lineage>
</organism>
<keyword evidence="2" id="KW-1185">Reference proteome</keyword>
<dbReference type="Gene3D" id="3.40.50.10540">
    <property type="entry name" value="Crotonobetainyl-coa:carnitine coa-transferase, domain 1"/>
    <property type="match status" value="1"/>
</dbReference>
<gene>
    <name evidence="1" type="ORF">WISP_05589</name>
</gene>
<protein>
    <recommendedName>
        <fullName evidence="3">AMACR racemase</fullName>
    </recommendedName>
</protein>
<dbReference type="InterPro" id="IPR023606">
    <property type="entry name" value="CoA-Trfase_III_dom_1_sf"/>
</dbReference>
<sequence length="118" mass="12995">MQRYLSWCPLEMVLSIIHELLQPQSQCVDMTLHCVLMPVLPPVVESGSSVPHPAEWAGLCLCPSGPGVRYSEFAVCHPKPPPLVGQHTVEILKSMLGYEDDAIAELLRTGVVAQHEVR</sequence>